<dbReference type="CDD" id="cd00093">
    <property type="entry name" value="HTH_XRE"/>
    <property type="match status" value="1"/>
</dbReference>
<dbReference type="EMBL" id="CP139858">
    <property type="protein sequence ID" value="WQB99546.1"/>
    <property type="molecule type" value="Genomic_DNA"/>
</dbReference>
<keyword evidence="2" id="KW-1185">Reference proteome</keyword>
<dbReference type="InterPro" id="IPR010982">
    <property type="entry name" value="Lambda_DNA-bd_dom_sf"/>
</dbReference>
<evidence type="ECO:0000313" key="2">
    <source>
        <dbReference type="Proteomes" id="UP001322481"/>
    </source>
</evidence>
<dbReference type="RefSeq" id="WP_322414339.1">
    <property type="nucleotide sequence ID" value="NZ_CP139858.1"/>
</dbReference>
<organism evidence="1 2">
    <name type="scientific">Mesorhizobium huakuii</name>
    <dbReference type="NCBI Taxonomy" id="28104"/>
    <lineage>
        <taxon>Bacteria</taxon>
        <taxon>Pseudomonadati</taxon>
        <taxon>Pseudomonadota</taxon>
        <taxon>Alphaproteobacteria</taxon>
        <taxon>Hyphomicrobiales</taxon>
        <taxon>Phyllobacteriaceae</taxon>
        <taxon>Mesorhizobium</taxon>
    </lineage>
</organism>
<protein>
    <submittedName>
        <fullName evidence="1">Helix-turn-helix domain-containing protein</fullName>
    </submittedName>
</protein>
<proteinExistence type="predicted"/>
<dbReference type="Proteomes" id="UP001322481">
    <property type="component" value="Chromosome"/>
</dbReference>
<accession>A0ABZ0VQ68</accession>
<dbReference type="Gene3D" id="1.10.260.40">
    <property type="entry name" value="lambda repressor-like DNA-binding domains"/>
    <property type="match status" value="1"/>
</dbReference>
<gene>
    <name evidence="1" type="ORF">U0R22_003729</name>
</gene>
<dbReference type="InterPro" id="IPR001387">
    <property type="entry name" value="Cro/C1-type_HTH"/>
</dbReference>
<dbReference type="Pfam" id="PF13560">
    <property type="entry name" value="HTH_31"/>
    <property type="match status" value="1"/>
</dbReference>
<sequence>MNIIQCKMARVALGWGTRDLARNAGVSPDTVARFERGEQLKGTTVAALRDTFEAAGIEFIPENGGGPGVRLSRNQN</sequence>
<evidence type="ECO:0000313" key="1">
    <source>
        <dbReference type="EMBL" id="WQB99546.1"/>
    </source>
</evidence>
<reference evidence="1 2" key="1">
    <citation type="submission" date="2023-11" db="EMBL/GenBank/DDBJ databases">
        <authorList>
            <person name="Panchal A.K."/>
            <person name="Meaney J.S."/>
            <person name="Karas B.J."/>
            <person name="diCenzo G.C."/>
        </authorList>
    </citation>
    <scope>NUCLEOTIDE SEQUENCE [LARGE SCALE GENOMIC DNA]</scope>
    <source>
        <strain evidence="1 2">NZP2235</strain>
    </source>
</reference>
<dbReference type="SUPFAM" id="SSF47413">
    <property type="entry name" value="lambda repressor-like DNA-binding domains"/>
    <property type="match status" value="1"/>
</dbReference>
<name>A0ABZ0VQ68_9HYPH</name>